<feature type="compositionally biased region" description="Basic residues" evidence="1">
    <location>
        <begin position="99"/>
        <end position="116"/>
    </location>
</feature>
<gene>
    <name evidence="3" type="ORF">RF55_13114</name>
</gene>
<sequence length="181" mass="20558">MGVRIPHFWPEDPELWFAQAEGQFAICSIEDDNVKYAHVLSRLEPKQAREIKDVITHPPKERNNTRRQHRVRRAITNPVAGTITSTDASNPGNQDRRQPRQRGRASRQNTRRRQQSTRRSSNTASSSHTSNRFLGNTNGSAYKASRSAHHTNGEISKTNRHERPSESGKKPFKKQNTAGNA</sequence>
<dbReference type="InterPro" id="IPR055469">
    <property type="entry name" value="DUF7041"/>
</dbReference>
<protein>
    <submittedName>
        <fullName evidence="3">Lysosomal alpha-glucosidase-like protein</fullName>
    </submittedName>
</protein>
<evidence type="ECO:0000313" key="4">
    <source>
        <dbReference type="Proteomes" id="UP000036403"/>
    </source>
</evidence>
<dbReference type="AlphaFoldDB" id="A0A0J7KBC4"/>
<comment type="caution">
    <text evidence="3">The sequence shown here is derived from an EMBL/GenBank/DDBJ whole genome shotgun (WGS) entry which is preliminary data.</text>
</comment>
<feature type="compositionally biased region" description="Basic and acidic residues" evidence="1">
    <location>
        <begin position="157"/>
        <end position="169"/>
    </location>
</feature>
<dbReference type="PaxDb" id="67767-A0A0J7KBC4"/>
<evidence type="ECO:0000313" key="3">
    <source>
        <dbReference type="EMBL" id="KMQ87564.1"/>
    </source>
</evidence>
<organism evidence="3 4">
    <name type="scientific">Lasius niger</name>
    <name type="common">Black garden ant</name>
    <dbReference type="NCBI Taxonomy" id="67767"/>
    <lineage>
        <taxon>Eukaryota</taxon>
        <taxon>Metazoa</taxon>
        <taxon>Ecdysozoa</taxon>
        <taxon>Arthropoda</taxon>
        <taxon>Hexapoda</taxon>
        <taxon>Insecta</taxon>
        <taxon>Pterygota</taxon>
        <taxon>Neoptera</taxon>
        <taxon>Endopterygota</taxon>
        <taxon>Hymenoptera</taxon>
        <taxon>Apocrita</taxon>
        <taxon>Aculeata</taxon>
        <taxon>Formicoidea</taxon>
        <taxon>Formicidae</taxon>
        <taxon>Formicinae</taxon>
        <taxon>Lasius</taxon>
        <taxon>Lasius</taxon>
    </lineage>
</organism>
<proteinExistence type="predicted"/>
<reference evidence="3 4" key="1">
    <citation type="submission" date="2015-04" db="EMBL/GenBank/DDBJ databases">
        <title>Lasius niger genome sequencing.</title>
        <authorList>
            <person name="Konorov E.A."/>
            <person name="Nikitin M.A."/>
            <person name="Kirill M.V."/>
            <person name="Chang P."/>
        </authorList>
    </citation>
    <scope>NUCLEOTIDE SEQUENCE [LARGE SCALE GENOMIC DNA]</scope>
    <source>
        <tissue evidence="3">Whole</tissue>
    </source>
</reference>
<feature type="domain" description="DUF7041" evidence="2">
    <location>
        <begin position="5"/>
        <end position="64"/>
    </location>
</feature>
<dbReference type="Proteomes" id="UP000036403">
    <property type="component" value="Unassembled WGS sequence"/>
</dbReference>
<feature type="compositionally biased region" description="Low complexity" evidence="1">
    <location>
        <begin position="117"/>
        <end position="132"/>
    </location>
</feature>
<evidence type="ECO:0000259" key="2">
    <source>
        <dbReference type="Pfam" id="PF23055"/>
    </source>
</evidence>
<dbReference type="Pfam" id="PF23055">
    <property type="entry name" value="DUF7041"/>
    <property type="match status" value="1"/>
</dbReference>
<feature type="compositionally biased region" description="Polar residues" evidence="1">
    <location>
        <begin position="82"/>
        <end position="93"/>
    </location>
</feature>
<dbReference type="EMBL" id="LBMM01010268">
    <property type="protein sequence ID" value="KMQ87564.1"/>
    <property type="molecule type" value="Genomic_DNA"/>
</dbReference>
<dbReference type="PANTHER" id="PTHR33327:SF3">
    <property type="entry name" value="RNA-DIRECTED DNA POLYMERASE"/>
    <property type="match status" value="1"/>
</dbReference>
<name>A0A0J7KBC4_LASNI</name>
<dbReference type="PANTHER" id="PTHR33327">
    <property type="entry name" value="ENDONUCLEASE"/>
    <property type="match status" value="1"/>
</dbReference>
<keyword evidence="4" id="KW-1185">Reference proteome</keyword>
<evidence type="ECO:0000256" key="1">
    <source>
        <dbReference type="SAM" id="MobiDB-lite"/>
    </source>
</evidence>
<accession>A0A0J7KBC4</accession>
<feature type="region of interest" description="Disordered" evidence="1">
    <location>
        <begin position="56"/>
        <end position="181"/>
    </location>
</feature>
<dbReference type="OrthoDB" id="6260718at2759"/>